<dbReference type="STRING" id="587909.SAMN05421810_104288"/>
<gene>
    <name evidence="7" type="ORF">SAMN05421810_104288</name>
</gene>
<dbReference type="InterPro" id="IPR051677">
    <property type="entry name" value="AfsR-DnrI-RedD_regulator"/>
</dbReference>
<protein>
    <submittedName>
        <fullName evidence="7">DNA-binding transcriptional activator of the SARP family</fullName>
    </submittedName>
</protein>
<dbReference type="InterPro" id="IPR005158">
    <property type="entry name" value="BTAD"/>
</dbReference>
<dbReference type="InterPro" id="IPR016032">
    <property type="entry name" value="Sig_transdc_resp-reg_C-effctor"/>
</dbReference>
<dbReference type="EMBL" id="FOWW01000004">
    <property type="protein sequence ID" value="SFQ04369.1"/>
    <property type="molecule type" value="Genomic_DNA"/>
</dbReference>
<dbReference type="Pfam" id="PF00486">
    <property type="entry name" value="Trans_reg_C"/>
    <property type="match status" value="1"/>
</dbReference>
<dbReference type="OrthoDB" id="3208838at2"/>
<dbReference type="SUPFAM" id="SSF48452">
    <property type="entry name" value="TPR-like"/>
    <property type="match status" value="1"/>
</dbReference>
<keyword evidence="8" id="KW-1185">Reference proteome</keyword>
<sequence length="253" mass="28044">MLGPLVVEQDGRDFTPTAPKLRTLLGLLVAQQNRMVRTSALIDELWGETPPGSARAVVQTYVHRLRRLFLGEGAVPAEIGLHTYGDGYCLRVPTTRVDHCAFNDLVRDGAAARAGGDLDRASTLLRRALALWHGPAMAGVETGSRLSAFAARMEENRLHALEARIDVDLELGLHRVLVAELKEHVLTFPLHEGFHARLMRALYGCDRRPEALDVYRDFRHRMISSVGLEPSNSLQRLHQSMISGETPAGSRYP</sequence>
<dbReference type="Gene3D" id="1.25.40.10">
    <property type="entry name" value="Tetratricopeptide repeat domain"/>
    <property type="match status" value="1"/>
</dbReference>
<evidence type="ECO:0000256" key="4">
    <source>
        <dbReference type="ARBA" id="ARBA00023163"/>
    </source>
</evidence>
<dbReference type="Pfam" id="PF03704">
    <property type="entry name" value="BTAD"/>
    <property type="match status" value="1"/>
</dbReference>
<proteinExistence type="inferred from homology"/>
<organism evidence="7 8">
    <name type="scientific">Amycolatopsis arida</name>
    <dbReference type="NCBI Taxonomy" id="587909"/>
    <lineage>
        <taxon>Bacteria</taxon>
        <taxon>Bacillati</taxon>
        <taxon>Actinomycetota</taxon>
        <taxon>Actinomycetes</taxon>
        <taxon>Pseudonocardiales</taxon>
        <taxon>Pseudonocardiaceae</taxon>
        <taxon>Amycolatopsis</taxon>
    </lineage>
</organism>
<dbReference type="InterPro" id="IPR011990">
    <property type="entry name" value="TPR-like_helical_dom_sf"/>
</dbReference>
<dbReference type="InterPro" id="IPR001867">
    <property type="entry name" value="OmpR/PhoB-type_DNA-bd"/>
</dbReference>
<dbReference type="GO" id="GO:0006355">
    <property type="term" value="P:regulation of DNA-templated transcription"/>
    <property type="evidence" value="ECO:0007669"/>
    <property type="project" value="InterPro"/>
</dbReference>
<dbReference type="GO" id="GO:0000160">
    <property type="term" value="P:phosphorelay signal transduction system"/>
    <property type="evidence" value="ECO:0007669"/>
    <property type="project" value="InterPro"/>
</dbReference>
<dbReference type="PANTHER" id="PTHR35807:SF1">
    <property type="entry name" value="TRANSCRIPTIONAL REGULATOR REDD"/>
    <property type="match status" value="1"/>
</dbReference>
<dbReference type="Gene3D" id="1.10.10.10">
    <property type="entry name" value="Winged helix-like DNA-binding domain superfamily/Winged helix DNA-binding domain"/>
    <property type="match status" value="1"/>
</dbReference>
<name>A0A1I5VA50_9PSEU</name>
<dbReference type="PROSITE" id="PS51755">
    <property type="entry name" value="OMPR_PHOB"/>
    <property type="match status" value="1"/>
</dbReference>
<keyword evidence="2" id="KW-0805">Transcription regulation</keyword>
<dbReference type="PANTHER" id="PTHR35807">
    <property type="entry name" value="TRANSCRIPTIONAL REGULATOR REDD-RELATED"/>
    <property type="match status" value="1"/>
</dbReference>
<dbReference type="SMART" id="SM01043">
    <property type="entry name" value="BTAD"/>
    <property type="match status" value="1"/>
</dbReference>
<dbReference type="SUPFAM" id="SSF46894">
    <property type="entry name" value="C-terminal effector domain of the bipartite response regulators"/>
    <property type="match status" value="1"/>
</dbReference>
<keyword evidence="4" id="KW-0804">Transcription</keyword>
<evidence type="ECO:0000256" key="2">
    <source>
        <dbReference type="ARBA" id="ARBA00023015"/>
    </source>
</evidence>
<evidence type="ECO:0000313" key="7">
    <source>
        <dbReference type="EMBL" id="SFQ04369.1"/>
    </source>
</evidence>
<feature type="domain" description="OmpR/PhoB-type" evidence="6">
    <location>
        <begin position="1"/>
        <end position="92"/>
    </location>
</feature>
<dbReference type="RefSeq" id="WP_134046234.1">
    <property type="nucleotide sequence ID" value="NZ_FOWW01000004.1"/>
</dbReference>
<evidence type="ECO:0000259" key="6">
    <source>
        <dbReference type="PROSITE" id="PS51755"/>
    </source>
</evidence>
<accession>A0A1I5VA50</accession>
<dbReference type="SMART" id="SM00862">
    <property type="entry name" value="Trans_reg_C"/>
    <property type="match status" value="1"/>
</dbReference>
<dbReference type="Proteomes" id="UP000198727">
    <property type="component" value="Unassembled WGS sequence"/>
</dbReference>
<evidence type="ECO:0000313" key="8">
    <source>
        <dbReference type="Proteomes" id="UP000198727"/>
    </source>
</evidence>
<keyword evidence="3 5" id="KW-0238">DNA-binding</keyword>
<feature type="DNA-binding region" description="OmpR/PhoB-type" evidence="5">
    <location>
        <begin position="1"/>
        <end position="92"/>
    </location>
</feature>
<dbReference type="InterPro" id="IPR036388">
    <property type="entry name" value="WH-like_DNA-bd_sf"/>
</dbReference>
<evidence type="ECO:0000256" key="5">
    <source>
        <dbReference type="PROSITE-ProRule" id="PRU01091"/>
    </source>
</evidence>
<evidence type="ECO:0000256" key="3">
    <source>
        <dbReference type="ARBA" id="ARBA00023125"/>
    </source>
</evidence>
<dbReference type="CDD" id="cd15831">
    <property type="entry name" value="BTAD"/>
    <property type="match status" value="1"/>
</dbReference>
<comment type="similarity">
    <text evidence="1">Belongs to the AfsR/DnrI/RedD regulatory family.</text>
</comment>
<evidence type="ECO:0000256" key="1">
    <source>
        <dbReference type="ARBA" id="ARBA00005820"/>
    </source>
</evidence>
<reference evidence="8" key="1">
    <citation type="submission" date="2016-10" db="EMBL/GenBank/DDBJ databases">
        <authorList>
            <person name="Varghese N."/>
            <person name="Submissions S."/>
        </authorList>
    </citation>
    <scope>NUCLEOTIDE SEQUENCE [LARGE SCALE GENOMIC DNA]</scope>
    <source>
        <strain evidence="8">CGMCC 4.5579</strain>
    </source>
</reference>
<dbReference type="GO" id="GO:0003677">
    <property type="term" value="F:DNA binding"/>
    <property type="evidence" value="ECO:0007669"/>
    <property type="project" value="UniProtKB-UniRule"/>
</dbReference>
<dbReference type="AlphaFoldDB" id="A0A1I5VA50"/>